<reference evidence="2 3" key="1">
    <citation type="submission" date="2019-02" db="EMBL/GenBank/DDBJ databases">
        <title>Deep-cultivation of Planctomycetes and their phenomic and genomic characterization uncovers novel biology.</title>
        <authorList>
            <person name="Wiegand S."/>
            <person name="Jogler M."/>
            <person name="Boedeker C."/>
            <person name="Pinto D."/>
            <person name="Vollmers J."/>
            <person name="Rivas-Marin E."/>
            <person name="Kohn T."/>
            <person name="Peeters S.H."/>
            <person name="Heuer A."/>
            <person name="Rast P."/>
            <person name="Oberbeckmann S."/>
            <person name="Bunk B."/>
            <person name="Jeske O."/>
            <person name="Meyerdierks A."/>
            <person name="Storesund J.E."/>
            <person name="Kallscheuer N."/>
            <person name="Luecker S."/>
            <person name="Lage O.M."/>
            <person name="Pohl T."/>
            <person name="Merkel B.J."/>
            <person name="Hornburger P."/>
            <person name="Mueller R.-W."/>
            <person name="Bruemmer F."/>
            <person name="Labrenz M."/>
            <person name="Spormann A.M."/>
            <person name="Op den Camp H."/>
            <person name="Overmann J."/>
            <person name="Amann R."/>
            <person name="Jetten M.S.M."/>
            <person name="Mascher T."/>
            <person name="Medema M.H."/>
            <person name="Devos D.P."/>
            <person name="Kaster A.-K."/>
            <person name="Ovreas L."/>
            <person name="Rohde M."/>
            <person name="Galperin M.Y."/>
            <person name="Jogler C."/>
        </authorList>
    </citation>
    <scope>NUCLEOTIDE SEQUENCE [LARGE SCALE GENOMIC DNA]</scope>
    <source>
        <strain evidence="2 3">ElP</strain>
    </source>
</reference>
<evidence type="ECO:0000259" key="1">
    <source>
        <dbReference type="Pfam" id="PF23296"/>
    </source>
</evidence>
<dbReference type="RefSeq" id="WP_145273909.1">
    <property type="nucleotide sequence ID" value="NZ_CP036426.1"/>
</dbReference>
<dbReference type="Pfam" id="PF23296">
    <property type="entry name" value="DUF7079"/>
    <property type="match status" value="1"/>
</dbReference>
<sequence>MAFVEAEIGRREPVWAALSELWLDTELAEDDLRRIAEAMRRSGYSVGELREIYLFEVAPVVFPNLLSIAGEWACFDREWLYDEAARRARRRTPILRMLVRLGIGRRAMTFATERHWHRLVELMVPASATGP</sequence>
<evidence type="ECO:0000313" key="2">
    <source>
        <dbReference type="EMBL" id="QDV36895.1"/>
    </source>
</evidence>
<dbReference type="KEGG" id="tpla:ElP_48250"/>
<proteinExistence type="predicted"/>
<dbReference type="EMBL" id="CP036426">
    <property type="protein sequence ID" value="QDV36895.1"/>
    <property type="molecule type" value="Genomic_DNA"/>
</dbReference>
<protein>
    <recommendedName>
        <fullName evidence="1">DUF7079 domain-containing protein</fullName>
    </recommendedName>
</protein>
<keyword evidence="3" id="KW-1185">Reference proteome</keyword>
<organism evidence="2 3">
    <name type="scientific">Tautonia plasticadhaerens</name>
    <dbReference type="NCBI Taxonomy" id="2527974"/>
    <lineage>
        <taxon>Bacteria</taxon>
        <taxon>Pseudomonadati</taxon>
        <taxon>Planctomycetota</taxon>
        <taxon>Planctomycetia</taxon>
        <taxon>Isosphaerales</taxon>
        <taxon>Isosphaeraceae</taxon>
        <taxon>Tautonia</taxon>
    </lineage>
</organism>
<dbReference type="Proteomes" id="UP000317835">
    <property type="component" value="Chromosome"/>
</dbReference>
<name>A0A518H7V6_9BACT</name>
<evidence type="ECO:0000313" key="3">
    <source>
        <dbReference type="Proteomes" id="UP000317835"/>
    </source>
</evidence>
<gene>
    <name evidence="2" type="ORF">ElP_48250</name>
</gene>
<dbReference type="OrthoDB" id="6903108at2"/>
<feature type="domain" description="DUF7079" evidence="1">
    <location>
        <begin position="10"/>
        <end position="121"/>
    </location>
</feature>
<dbReference type="InterPro" id="IPR055507">
    <property type="entry name" value="DUF7079"/>
</dbReference>
<dbReference type="AlphaFoldDB" id="A0A518H7V6"/>
<accession>A0A518H7V6</accession>